<dbReference type="Proteomes" id="UP001057998">
    <property type="component" value="Chromosome 2"/>
</dbReference>
<evidence type="ECO:0000256" key="7">
    <source>
        <dbReference type="ARBA" id="ARBA00023136"/>
    </source>
</evidence>
<evidence type="ECO:0000313" key="11">
    <source>
        <dbReference type="Proteomes" id="UP001057998"/>
    </source>
</evidence>
<dbReference type="InterPro" id="IPR033479">
    <property type="entry name" value="dCache_1"/>
</dbReference>
<gene>
    <name evidence="10" type="ORF">NNL38_21835</name>
</gene>
<dbReference type="RefSeq" id="WP_255390973.1">
    <property type="nucleotide sequence ID" value="NZ_CP101509.1"/>
</dbReference>
<dbReference type="NCBIfam" id="TIGR00254">
    <property type="entry name" value="GGDEF"/>
    <property type="match status" value="1"/>
</dbReference>
<dbReference type="EC" id="2.7.7.65" evidence="3"/>
<evidence type="ECO:0000256" key="4">
    <source>
        <dbReference type="ARBA" id="ARBA00022475"/>
    </source>
</evidence>
<evidence type="ECO:0000256" key="3">
    <source>
        <dbReference type="ARBA" id="ARBA00012528"/>
    </source>
</evidence>
<dbReference type="Pfam" id="PF02743">
    <property type="entry name" value="dCache_1"/>
    <property type="match status" value="1"/>
</dbReference>
<comment type="subcellular location">
    <subcellularLocation>
        <location evidence="1">Cell inner membrane</location>
    </subcellularLocation>
    <subcellularLocation>
        <location evidence="2">Cell membrane</location>
        <topology evidence="2">Multi-pass membrane protein</topology>
    </subcellularLocation>
</comment>
<reference evidence="10" key="1">
    <citation type="submission" date="2022-07" db="EMBL/GenBank/DDBJ databases">
        <title>Genome sequencing of Photobacterium atrarenae GJH2-4.</title>
        <authorList>
            <person name="Park S.-J."/>
        </authorList>
    </citation>
    <scope>NUCLEOTIDE SEQUENCE</scope>
    <source>
        <strain evidence="10">GJH2-4</strain>
    </source>
</reference>
<dbReference type="InterPro" id="IPR050469">
    <property type="entry name" value="Diguanylate_Cyclase"/>
</dbReference>
<dbReference type="PROSITE" id="PS50887">
    <property type="entry name" value="GGDEF"/>
    <property type="match status" value="1"/>
</dbReference>
<dbReference type="SUPFAM" id="SSF55073">
    <property type="entry name" value="Nucleotide cyclase"/>
    <property type="match status" value="1"/>
</dbReference>
<keyword evidence="11" id="KW-1185">Reference proteome</keyword>
<keyword evidence="6" id="KW-1133">Transmembrane helix</keyword>
<dbReference type="Pfam" id="PF00990">
    <property type="entry name" value="GGDEF"/>
    <property type="match status" value="1"/>
</dbReference>
<dbReference type="CDD" id="cd01949">
    <property type="entry name" value="GGDEF"/>
    <property type="match status" value="1"/>
</dbReference>
<protein>
    <recommendedName>
        <fullName evidence="3">diguanylate cyclase</fullName>
        <ecNumber evidence="3">2.7.7.65</ecNumber>
    </recommendedName>
</protein>
<dbReference type="Gene3D" id="3.30.450.20">
    <property type="entry name" value="PAS domain"/>
    <property type="match status" value="1"/>
</dbReference>
<dbReference type="SMART" id="SM00267">
    <property type="entry name" value="GGDEF"/>
    <property type="match status" value="1"/>
</dbReference>
<keyword evidence="4" id="KW-1003">Cell membrane</keyword>
<dbReference type="EMBL" id="CP101509">
    <property type="protein sequence ID" value="UTV29655.1"/>
    <property type="molecule type" value="Genomic_DNA"/>
</dbReference>
<dbReference type="SUPFAM" id="SSF103190">
    <property type="entry name" value="Sensory domain-like"/>
    <property type="match status" value="2"/>
</dbReference>
<evidence type="ECO:0000313" key="10">
    <source>
        <dbReference type="EMBL" id="UTV29655.1"/>
    </source>
</evidence>
<dbReference type="PANTHER" id="PTHR45138">
    <property type="entry name" value="REGULATORY COMPONENTS OF SENSORY TRANSDUCTION SYSTEM"/>
    <property type="match status" value="1"/>
</dbReference>
<dbReference type="Gene3D" id="3.30.70.270">
    <property type="match status" value="1"/>
</dbReference>
<dbReference type="InterPro" id="IPR043128">
    <property type="entry name" value="Rev_trsase/Diguanyl_cyclase"/>
</dbReference>
<evidence type="ECO:0000256" key="2">
    <source>
        <dbReference type="ARBA" id="ARBA00004651"/>
    </source>
</evidence>
<accession>A0ABY5GKK3</accession>
<feature type="domain" description="GGDEF" evidence="9">
    <location>
        <begin position="392"/>
        <end position="522"/>
    </location>
</feature>
<dbReference type="InterPro" id="IPR000160">
    <property type="entry name" value="GGDEF_dom"/>
</dbReference>
<evidence type="ECO:0000256" key="8">
    <source>
        <dbReference type="ARBA" id="ARBA00034247"/>
    </source>
</evidence>
<keyword evidence="7" id="KW-0472">Membrane</keyword>
<evidence type="ECO:0000256" key="1">
    <source>
        <dbReference type="ARBA" id="ARBA00004533"/>
    </source>
</evidence>
<dbReference type="InterPro" id="IPR029787">
    <property type="entry name" value="Nucleotide_cyclase"/>
</dbReference>
<proteinExistence type="predicted"/>
<dbReference type="InterPro" id="IPR029151">
    <property type="entry name" value="Sensor-like_sf"/>
</dbReference>
<evidence type="ECO:0000256" key="6">
    <source>
        <dbReference type="ARBA" id="ARBA00022989"/>
    </source>
</evidence>
<dbReference type="CDD" id="cd12912">
    <property type="entry name" value="PDC2_MCP_like"/>
    <property type="match status" value="1"/>
</dbReference>
<evidence type="ECO:0000256" key="5">
    <source>
        <dbReference type="ARBA" id="ARBA00022692"/>
    </source>
</evidence>
<dbReference type="CDD" id="cd18773">
    <property type="entry name" value="PDC1_HK_sensor"/>
    <property type="match status" value="1"/>
</dbReference>
<sequence>MASLLNPKVDLRKLILLLTIASVLITLSNALYSIYKVQRELLIQKTLDANQVYADKMAKTTDTFIEAAQEQLAYSAGILRYVMTEDAELMSEADRLRRQTKTFNSVVIVDAQGMIVAVSPETLEIKGARVSSKNSLRPLQAQRPLVSDPFISSVGNYLISISHPIFSEQGEYLGYVAGAIYLEKRNIIASILGKHSYQDGSYLYVVDRNKTLIHHPDKVRIGEVVTDNVAINTVLSGKDGAQGIENHLGLEMLAGYALVGRTGWGIVAQRSKSDTLSELDEQMTDVFVKTIPIGLVTLLGIWVSSIFISRPLWQLASGVKSMERAETVEHIRQIRSWYFEAAHLKAAITRGFDLMSRKITQLDLDSHTDPMTGLLNRRGMLKALDVFGEKQQPFSVVALDIDFFKQVNDTHGHDVGDEVITVVANLMREQARRDDILCRSGGEEFLVFLADTSPETAYEVAERLRQVVERFDIPVVGKVTISIGIAYWPGRTANINTAMKQADNALYDAKANGRNRTEVCVELVSMVPQMS</sequence>
<evidence type="ECO:0000259" key="9">
    <source>
        <dbReference type="PROSITE" id="PS50887"/>
    </source>
</evidence>
<organism evidence="10 11">
    <name type="scientific">Photobacterium atrarenae</name>
    <dbReference type="NCBI Taxonomy" id="865757"/>
    <lineage>
        <taxon>Bacteria</taxon>
        <taxon>Pseudomonadati</taxon>
        <taxon>Pseudomonadota</taxon>
        <taxon>Gammaproteobacteria</taxon>
        <taxon>Vibrionales</taxon>
        <taxon>Vibrionaceae</taxon>
        <taxon>Photobacterium</taxon>
    </lineage>
</organism>
<keyword evidence="5" id="KW-0812">Transmembrane</keyword>
<name>A0ABY5GKK3_9GAMM</name>
<dbReference type="PANTHER" id="PTHR45138:SF9">
    <property type="entry name" value="DIGUANYLATE CYCLASE DGCM-RELATED"/>
    <property type="match status" value="1"/>
</dbReference>
<comment type="catalytic activity">
    <reaction evidence="8">
        <text>2 GTP = 3',3'-c-di-GMP + 2 diphosphate</text>
        <dbReference type="Rhea" id="RHEA:24898"/>
        <dbReference type="ChEBI" id="CHEBI:33019"/>
        <dbReference type="ChEBI" id="CHEBI:37565"/>
        <dbReference type="ChEBI" id="CHEBI:58805"/>
        <dbReference type="EC" id="2.7.7.65"/>
    </reaction>
</comment>